<evidence type="ECO:0000313" key="2">
    <source>
        <dbReference type="EMBL" id="RRR70701.1"/>
    </source>
</evidence>
<protein>
    <submittedName>
        <fullName evidence="2">AbrB/MazE/SpoVT family DNA-binding domain-containing protein</fullName>
    </submittedName>
</protein>
<dbReference type="SMART" id="SM00966">
    <property type="entry name" value="SpoVT_AbrB"/>
    <property type="match status" value="1"/>
</dbReference>
<dbReference type="Gene3D" id="2.10.260.10">
    <property type="match status" value="1"/>
</dbReference>
<dbReference type="GO" id="GO:0003677">
    <property type="term" value="F:DNA binding"/>
    <property type="evidence" value="ECO:0007669"/>
    <property type="project" value="UniProtKB-KW"/>
</dbReference>
<evidence type="ECO:0000259" key="1">
    <source>
        <dbReference type="SMART" id="SM00966"/>
    </source>
</evidence>
<feature type="domain" description="SpoVT-AbrB" evidence="1">
    <location>
        <begin position="3"/>
        <end position="48"/>
    </location>
</feature>
<evidence type="ECO:0000313" key="3">
    <source>
        <dbReference type="Proteomes" id="UP000280307"/>
    </source>
</evidence>
<dbReference type="EMBL" id="RSAS01000502">
    <property type="protein sequence ID" value="RRR70701.1"/>
    <property type="molecule type" value="Genomic_DNA"/>
</dbReference>
<comment type="caution">
    <text evidence="2">The sequence shown here is derived from an EMBL/GenBank/DDBJ whole genome shotgun (WGS) entry which is preliminary data.</text>
</comment>
<dbReference type="Proteomes" id="UP000280307">
    <property type="component" value="Unassembled WGS sequence"/>
</dbReference>
<name>A0A426TY23_9CHLR</name>
<keyword evidence="2" id="KW-0238">DNA-binding</keyword>
<dbReference type="Pfam" id="PF04014">
    <property type="entry name" value="MazE_antitoxin"/>
    <property type="match status" value="1"/>
</dbReference>
<gene>
    <name evidence="2" type="ORF">EI684_12850</name>
</gene>
<dbReference type="AlphaFoldDB" id="A0A426TY23"/>
<dbReference type="SUPFAM" id="SSF89447">
    <property type="entry name" value="AbrB/MazE/MraZ-like"/>
    <property type="match status" value="1"/>
</dbReference>
<dbReference type="InterPro" id="IPR007159">
    <property type="entry name" value="SpoVT-AbrB_dom"/>
</dbReference>
<organism evidence="2 3">
    <name type="scientific">Candidatus Viridilinea halotolerans</name>
    <dbReference type="NCBI Taxonomy" id="2491704"/>
    <lineage>
        <taxon>Bacteria</taxon>
        <taxon>Bacillati</taxon>
        <taxon>Chloroflexota</taxon>
        <taxon>Chloroflexia</taxon>
        <taxon>Chloroflexales</taxon>
        <taxon>Chloroflexineae</taxon>
        <taxon>Oscillochloridaceae</taxon>
        <taxon>Candidatus Viridilinea</taxon>
    </lineage>
</organism>
<sequence>MQTAVTKRGQTVIPAPIRKRYHINEGDSLIWIDDGETIRVIPVAQDPIRALRGSGRGEPLRAHLLANRKEDRARE</sequence>
<accession>A0A426TY23</accession>
<proteinExistence type="predicted"/>
<dbReference type="InterPro" id="IPR037914">
    <property type="entry name" value="SpoVT-AbrB_sf"/>
</dbReference>
<dbReference type="NCBIfam" id="TIGR01439">
    <property type="entry name" value="lp_hng_hel_AbrB"/>
    <property type="match status" value="1"/>
</dbReference>
<reference evidence="2 3" key="1">
    <citation type="submission" date="2018-12" db="EMBL/GenBank/DDBJ databases">
        <title>Genome Sequence of Candidatus Viridilinea halotolerans isolated from saline sulfide-rich spring.</title>
        <authorList>
            <person name="Grouzdev D.S."/>
            <person name="Burganskaya E.I."/>
            <person name="Krutkina M.S."/>
            <person name="Sukhacheva M.V."/>
            <person name="Gorlenko V.M."/>
        </authorList>
    </citation>
    <scope>NUCLEOTIDE SEQUENCE [LARGE SCALE GENOMIC DNA]</scope>
    <source>
        <strain evidence="2">Chok-6</strain>
    </source>
</reference>